<proteinExistence type="predicted"/>
<accession>A0A7J8ERH8</accession>
<name>A0A7J8ERH8_MOLMO</name>
<comment type="caution">
    <text evidence="1">The sequence shown here is derived from an EMBL/GenBank/DDBJ whole genome shotgun (WGS) entry which is preliminary data.</text>
</comment>
<reference evidence="1 2" key="1">
    <citation type="journal article" date="2020" name="Nature">
        <title>Six reference-quality genomes reveal evolution of bat adaptations.</title>
        <authorList>
            <person name="Jebb D."/>
            <person name="Huang Z."/>
            <person name="Pippel M."/>
            <person name="Hughes G.M."/>
            <person name="Lavrichenko K."/>
            <person name="Devanna P."/>
            <person name="Winkler S."/>
            <person name="Jermiin L.S."/>
            <person name="Skirmuntt E.C."/>
            <person name="Katzourakis A."/>
            <person name="Burkitt-Gray L."/>
            <person name="Ray D.A."/>
            <person name="Sullivan K.A.M."/>
            <person name="Roscito J.G."/>
            <person name="Kirilenko B.M."/>
            <person name="Davalos L.M."/>
            <person name="Corthals A.P."/>
            <person name="Power M.L."/>
            <person name="Jones G."/>
            <person name="Ransome R.D."/>
            <person name="Dechmann D.K.N."/>
            <person name="Locatelli A.G."/>
            <person name="Puechmaille S.J."/>
            <person name="Fedrigo O."/>
            <person name="Jarvis E.D."/>
            <person name="Hiller M."/>
            <person name="Vernes S.C."/>
            <person name="Myers E.W."/>
            <person name="Teeling E.C."/>
        </authorList>
    </citation>
    <scope>NUCLEOTIDE SEQUENCE [LARGE SCALE GENOMIC DNA]</scope>
    <source>
        <strain evidence="1">MMolMol1</strain>
        <tissue evidence="1">Muscle</tissue>
    </source>
</reference>
<evidence type="ECO:0000313" key="1">
    <source>
        <dbReference type="EMBL" id="KAF6438006.1"/>
    </source>
</evidence>
<dbReference type="EMBL" id="JACASF010000013">
    <property type="protein sequence ID" value="KAF6438006.1"/>
    <property type="molecule type" value="Genomic_DNA"/>
</dbReference>
<protein>
    <submittedName>
        <fullName evidence="1">Uncharacterized protein</fullName>
    </submittedName>
</protein>
<sequence>MIPLVILNPSAYQEIPRLPVEQIPLPCVTDGLKPLNQGRQPRTEREKSRGWRGVKFILFLQTDSGVRVQGGDLCPQEPVPSITVIILPAPSHSFSTFTPSLKSEFSPILPSTLKMNSPVPRCH</sequence>
<gene>
    <name evidence="1" type="ORF">HJG59_008702</name>
</gene>
<organism evidence="1 2">
    <name type="scientific">Molossus molossus</name>
    <name type="common">Pallas' mastiff bat</name>
    <name type="synonym">Vespertilio molossus</name>
    <dbReference type="NCBI Taxonomy" id="27622"/>
    <lineage>
        <taxon>Eukaryota</taxon>
        <taxon>Metazoa</taxon>
        <taxon>Chordata</taxon>
        <taxon>Craniata</taxon>
        <taxon>Vertebrata</taxon>
        <taxon>Euteleostomi</taxon>
        <taxon>Mammalia</taxon>
        <taxon>Eutheria</taxon>
        <taxon>Laurasiatheria</taxon>
        <taxon>Chiroptera</taxon>
        <taxon>Yangochiroptera</taxon>
        <taxon>Molossidae</taxon>
        <taxon>Molossus</taxon>
    </lineage>
</organism>
<dbReference type="AlphaFoldDB" id="A0A7J8ERH8"/>
<dbReference type="InParanoid" id="A0A7J8ERH8"/>
<evidence type="ECO:0000313" key="2">
    <source>
        <dbReference type="Proteomes" id="UP000550707"/>
    </source>
</evidence>
<dbReference type="Proteomes" id="UP000550707">
    <property type="component" value="Unassembled WGS sequence"/>
</dbReference>
<keyword evidence="2" id="KW-1185">Reference proteome</keyword>